<dbReference type="InterPro" id="IPR003591">
    <property type="entry name" value="Leu-rich_rpt_typical-subtyp"/>
</dbReference>
<keyword evidence="5" id="KW-1185">Reference proteome</keyword>
<dbReference type="AlphaFoldDB" id="A0AA86QWH9"/>
<dbReference type="SMART" id="SM00365">
    <property type="entry name" value="LRR_SD22"/>
    <property type="match status" value="6"/>
</dbReference>
<sequence length="415" mass="48516">MNPSNEQQLQSQINFYNPQIESYSLKINDSKGLDTLQFIQYLNIYKLQICGCPNLIQLDFKSQTLYEMYICNSGVQRLDGIQFSKYLQQLCLANNKISSLSGLEQLQNLQHLDLSHNTFTQVTALKQLSGLKTLNLSQNYHIEDFTPLSHLSNLQRLNIQYSLKYVKQDNMIFLSNLFELRELNLSNDNISSIQSLKKLTKLKYLYLSENKIVDLSPLMNMVNLVELNLSDNRIVDVLALQRLEKLQKLNLYANDLTNIDALSKMVSLQSLNLQANHIVHIQPLRKLNIKQLNLLYNRLVDIEHVTPVSIKEITFSQKQNKIYQSYTLHNQIYSQKNKINKRYFIMQSMIRSYLDIMYDSSKLLVLIEQLFQQVCGRRLIELRGLFYVINFVETKQCQACQYFHFAPNKNNANNE</sequence>
<dbReference type="Pfam" id="PF12799">
    <property type="entry name" value="LRR_4"/>
    <property type="match status" value="2"/>
</dbReference>
<dbReference type="InterPro" id="IPR050836">
    <property type="entry name" value="SDS22/Internalin_LRR"/>
</dbReference>
<evidence type="ECO:0000256" key="2">
    <source>
        <dbReference type="ARBA" id="ARBA00022737"/>
    </source>
</evidence>
<dbReference type="EMBL" id="CAXDID020000033">
    <property type="protein sequence ID" value="CAL5995687.1"/>
    <property type="molecule type" value="Genomic_DNA"/>
</dbReference>
<dbReference type="EMBL" id="CATOUU010000937">
    <property type="protein sequence ID" value="CAI9961023.1"/>
    <property type="molecule type" value="Genomic_DNA"/>
</dbReference>
<evidence type="ECO:0000313" key="4">
    <source>
        <dbReference type="EMBL" id="CAL5995687.1"/>
    </source>
</evidence>
<dbReference type="SMART" id="SM00369">
    <property type="entry name" value="LRR_TYP"/>
    <property type="match status" value="5"/>
</dbReference>
<keyword evidence="2" id="KW-0677">Repeat</keyword>
<dbReference type="InterPro" id="IPR025875">
    <property type="entry name" value="Leu-rich_rpt_4"/>
</dbReference>
<name>A0AA86QWH9_9EUKA</name>
<evidence type="ECO:0000256" key="1">
    <source>
        <dbReference type="ARBA" id="ARBA00022614"/>
    </source>
</evidence>
<reference evidence="4 5" key="2">
    <citation type="submission" date="2024-07" db="EMBL/GenBank/DDBJ databases">
        <authorList>
            <person name="Akdeniz Z."/>
        </authorList>
    </citation>
    <scope>NUCLEOTIDE SEQUENCE [LARGE SCALE GENOMIC DNA]</scope>
</reference>
<dbReference type="PANTHER" id="PTHR46652">
    <property type="entry name" value="LEUCINE-RICH REPEAT AND IQ DOMAIN-CONTAINING PROTEIN 1-RELATED"/>
    <property type="match status" value="1"/>
</dbReference>
<dbReference type="Proteomes" id="UP001642409">
    <property type="component" value="Unassembled WGS sequence"/>
</dbReference>
<protein>
    <submittedName>
        <fullName evidence="3">Leucine-rich repeat domain-containing protein</fullName>
    </submittedName>
    <submittedName>
        <fullName evidence="4">Leucine-rich_repeat domain-containing protein</fullName>
    </submittedName>
</protein>
<evidence type="ECO:0000313" key="5">
    <source>
        <dbReference type="Proteomes" id="UP001642409"/>
    </source>
</evidence>
<reference evidence="3" key="1">
    <citation type="submission" date="2023-06" db="EMBL/GenBank/DDBJ databases">
        <authorList>
            <person name="Kurt Z."/>
        </authorList>
    </citation>
    <scope>NUCLEOTIDE SEQUENCE</scope>
</reference>
<organism evidence="3">
    <name type="scientific">Hexamita inflata</name>
    <dbReference type="NCBI Taxonomy" id="28002"/>
    <lineage>
        <taxon>Eukaryota</taxon>
        <taxon>Metamonada</taxon>
        <taxon>Diplomonadida</taxon>
        <taxon>Hexamitidae</taxon>
        <taxon>Hexamitinae</taxon>
        <taxon>Hexamita</taxon>
    </lineage>
</organism>
<accession>A0AA86QWH9</accession>
<dbReference type="PANTHER" id="PTHR46652:SF3">
    <property type="entry name" value="LEUCINE-RICH REPEAT-CONTAINING PROTEIN 9"/>
    <property type="match status" value="1"/>
</dbReference>
<keyword evidence="1" id="KW-0433">Leucine-rich repeat</keyword>
<evidence type="ECO:0000313" key="3">
    <source>
        <dbReference type="EMBL" id="CAI9961023.1"/>
    </source>
</evidence>
<dbReference type="InterPro" id="IPR001611">
    <property type="entry name" value="Leu-rich_rpt"/>
</dbReference>
<gene>
    <name evidence="4" type="ORF">HINF_LOCUS14156</name>
    <name evidence="3" type="ORF">HINF_LOCUS48668</name>
</gene>
<proteinExistence type="predicted"/>
<dbReference type="SUPFAM" id="SSF52058">
    <property type="entry name" value="L domain-like"/>
    <property type="match status" value="1"/>
</dbReference>
<dbReference type="Gene3D" id="3.80.10.10">
    <property type="entry name" value="Ribonuclease Inhibitor"/>
    <property type="match status" value="2"/>
</dbReference>
<dbReference type="InterPro" id="IPR032675">
    <property type="entry name" value="LRR_dom_sf"/>
</dbReference>
<dbReference type="PROSITE" id="PS51450">
    <property type="entry name" value="LRR"/>
    <property type="match status" value="8"/>
</dbReference>
<comment type="caution">
    <text evidence="3">The sequence shown here is derived from an EMBL/GenBank/DDBJ whole genome shotgun (WGS) entry which is preliminary data.</text>
</comment>